<feature type="region of interest" description="Disordered" evidence="1">
    <location>
        <begin position="1"/>
        <end position="33"/>
    </location>
</feature>
<keyword evidence="3" id="KW-1185">Reference proteome</keyword>
<dbReference type="Proteomes" id="UP001147733">
    <property type="component" value="Unassembled WGS sequence"/>
</dbReference>
<organism evidence="2 3">
    <name type="scientific">Penicillium citrinum</name>
    <dbReference type="NCBI Taxonomy" id="5077"/>
    <lineage>
        <taxon>Eukaryota</taxon>
        <taxon>Fungi</taxon>
        <taxon>Dikarya</taxon>
        <taxon>Ascomycota</taxon>
        <taxon>Pezizomycotina</taxon>
        <taxon>Eurotiomycetes</taxon>
        <taxon>Eurotiomycetidae</taxon>
        <taxon>Eurotiales</taxon>
        <taxon>Aspergillaceae</taxon>
        <taxon>Penicillium</taxon>
    </lineage>
</organism>
<protein>
    <submittedName>
        <fullName evidence="2">Uncharacterized protein</fullName>
    </submittedName>
</protein>
<name>A0A9W9TIL0_PENCI</name>
<dbReference type="GeneID" id="81386945"/>
<gene>
    <name evidence="2" type="ORF">N7469_008860</name>
</gene>
<reference evidence="2" key="1">
    <citation type="submission" date="2022-11" db="EMBL/GenBank/DDBJ databases">
        <authorList>
            <person name="Petersen C."/>
        </authorList>
    </citation>
    <scope>NUCLEOTIDE SEQUENCE</scope>
    <source>
        <strain evidence="2">IBT 23319</strain>
    </source>
</reference>
<evidence type="ECO:0000313" key="2">
    <source>
        <dbReference type="EMBL" id="KAJ5222620.1"/>
    </source>
</evidence>
<feature type="compositionally biased region" description="Polar residues" evidence="1">
    <location>
        <begin position="1"/>
        <end position="13"/>
    </location>
</feature>
<evidence type="ECO:0000313" key="3">
    <source>
        <dbReference type="Proteomes" id="UP001147733"/>
    </source>
</evidence>
<reference evidence="2" key="2">
    <citation type="journal article" date="2023" name="IMA Fungus">
        <title>Comparative genomic study of the Penicillium genus elucidates a diverse pangenome and 15 lateral gene transfer events.</title>
        <authorList>
            <person name="Petersen C."/>
            <person name="Sorensen T."/>
            <person name="Nielsen M.R."/>
            <person name="Sondergaard T.E."/>
            <person name="Sorensen J.L."/>
            <person name="Fitzpatrick D.A."/>
            <person name="Frisvad J.C."/>
            <person name="Nielsen K.L."/>
        </authorList>
    </citation>
    <scope>NUCLEOTIDE SEQUENCE</scope>
    <source>
        <strain evidence="2">IBT 23319</strain>
    </source>
</reference>
<dbReference type="RefSeq" id="XP_056497543.1">
    <property type="nucleotide sequence ID" value="XM_056647778.1"/>
</dbReference>
<sequence length="144" mass="15567">MSSSNDSVSTKSPSEQRNHDAISSGNNPSEGVLATVKEQIQFATGGRSISEFGSEVSSVVGETVQDTKETVAPLAENAIHTVQTRVRSLTGNANSEDNSDSKQATDPAVDETEHKKIDQLDNEHICDFLREKHMSTKLPPSVRE</sequence>
<proteinExistence type="predicted"/>
<dbReference type="EMBL" id="JAPQKT010000008">
    <property type="protein sequence ID" value="KAJ5222620.1"/>
    <property type="molecule type" value="Genomic_DNA"/>
</dbReference>
<feature type="region of interest" description="Disordered" evidence="1">
    <location>
        <begin position="87"/>
        <end position="118"/>
    </location>
</feature>
<comment type="caution">
    <text evidence="2">The sequence shown here is derived from an EMBL/GenBank/DDBJ whole genome shotgun (WGS) entry which is preliminary data.</text>
</comment>
<dbReference type="AlphaFoldDB" id="A0A9W9TIL0"/>
<feature type="compositionally biased region" description="Polar residues" evidence="1">
    <location>
        <begin position="87"/>
        <end position="104"/>
    </location>
</feature>
<evidence type="ECO:0000256" key="1">
    <source>
        <dbReference type="SAM" id="MobiDB-lite"/>
    </source>
</evidence>
<accession>A0A9W9TIL0</accession>
<dbReference type="OrthoDB" id="4343623at2759"/>